<dbReference type="Proteomes" id="UP000734854">
    <property type="component" value="Unassembled WGS sequence"/>
</dbReference>
<dbReference type="Pfam" id="PF00069">
    <property type="entry name" value="Pkinase"/>
    <property type="match status" value="1"/>
</dbReference>
<reference evidence="4 5" key="1">
    <citation type="submission" date="2020-08" db="EMBL/GenBank/DDBJ databases">
        <title>Plant Genome Project.</title>
        <authorList>
            <person name="Zhang R.-G."/>
        </authorList>
    </citation>
    <scope>NUCLEOTIDE SEQUENCE [LARGE SCALE GENOMIC DNA]</scope>
    <source>
        <tissue evidence="4">Rhizome</tissue>
    </source>
</reference>
<evidence type="ECO:0000313" key="5">
    <source>
        <dbReference type="Proteomes" id="UP000734854"/>
    </source>
</evidence>
<evidence type="ECO:0000259" key="3">
    <source>
        <dbReference type="PROSITE" id="PS50011"/>
    </source>
</evidence>
<feature type="region of interest" description="Disordered" evidence="1">
    <location>
        <begin position="28"/>
        <end position="49"/>
    </location>
</feature>
<dbReference type="EMBL" id="JACMSC010000014">
    <property type="protein sequence ID" value="KAG6491318.1"/>
    <property type="molecule type" value="Genomic_DNA"/>
</dbReference>
<dbReference type="Gene3D" id="3.30.200.20">
    <property type="entry name" value="Phosphorylase Kinase, domain 1"/>
    <property type="match status" value="1"/>
</dbReference>
<dbReference type="FunFam" id="1.10.510.10:FF:000095">
    <property type="entry name" value="protein STRUBBELIG-RECEPTOR FAMILY 8"/>
    <property type="match status" value="1"/>
</dbReference>
<dbReference type="PROSITE" id="PS00108">
    <property type="entry name" value="PROTEIN_KINASE_ST"/>
    <property type="match status" value="1"/>
</dbReference>
<feature type="region of interest" description="Disordered" evidence="1">
    <location>
        <begin position="330"/>
        <end position="361"/>
    </location>
</feature>
<dbReference type="SUPFAM" id="SSF56112">
    <property type="entry name" value="Protein kinase-like (PK-like)"/>
    <property type="match status" value="1"/>
</dbReference>
<organism evidence="4 5">
    <name type="scientific">Zingiber officinale</name>
    <name type="common">Ginger</name>
    <name type="synonym">Amomum zingiber</name>
    <dbReference type="NCBI Taxonomy" id="94328"/>
    <lineage>
        <taxon>Eukaryota</taxon>
        <taxon>Viridiplantae</taxon>
        <taxon>Streptophyta</taxon>
        <taxon>Embryophyta</taxon>
        <taxon>Tracheophyta</taxon>
        <taxon>Spermatophyta</taxon>
        <taxon>Magnoliopsida</taxon>
        <taxon>Liliopsida</taxon>
        <taxon>Zingiberales</taxon>
        <taxon>Zingiberaceae</taxon>
        <taxon>Zingiber</taxon>
    </lineage>
</organism>
<dbReference type="InterPro" id="IPR050823">
    <property type="entry name" value="Plant_Ser_Thr_Prot_Kinase"/>
</dbReference>
<dbReference type="GO" id="GO:0005524">
    <property type="term" value="F:ATP binding"/>
    <property type="evidence" value="ECO:0007669"/>
    <property type="project" value="InterPro"/>
</dbReference>
<name>A0A8J5FPJ4_ZINOF</name>
<dbReference type="GO" id="GO:0004672">
    <property type="term" value="F:protein kinase activity"/>
    <property type="evidence" value="ECO:0007669"/>
    <property type="project" value="InterPro"/>
</dbReference>
<feature type="chain" id="PRO_5035203410" description="Protein kinase domain-containing protein" evidence="2">
    <location>
        <begin position="23"/>
        <end position="361"/>
    </location>
</feature>
<gene>
    <name evidence="4" type="ORF">ZIOFF_052656</name>
</gene>
<feature type="domain" description="Protein kinase" evidence="3">
    <location>
        <begin position="1"/>
        <end position="317"/>
    </location>
</feature>
<feature type="compositionally biased region" description="Basic and acidic residues" evidence="1">
    <location>
        <begin position="341"/>
        <end position="361"/>
    </location>
</feature>
<feature type="signal peptide" evidence="2">
    <location>
        <begin position="1"/>
        <end position="22"/>
    </location>
</feature>
<dbReference type="InterPro" id="IPR008271">
    <property type="entry name" value="Ser/Thr_kinase_AS"/>
</dbReference>
<comment type="caution">
    <text evidence="4">The sequence shown here is derived from an EMBL/GenBank/DDBJ whole genome shotgun (WGS) entry which is preliminary data.</text>
</comment>
<dbReference type="AlphaFoldDB" id="A0A8J5FPJ4"/>
<dbReference type="PROSITE" id="PS50011">
    <property type="entry name" value="PROTEIN_KINASE_DOM"/>
    <property type="match status" value="1"/>
</dbReference>
<accession>A0A8J5FPJ4</accession>
<dbReference type="PANTHER" id="PTHR45621">
    <property type="entry name" value="OS01G0588500 PROTEIN-RELATED"/>
    <property type="match status" value="1"/>
</dbReference>
<evidence type="ECO:0000313" key="4">
    <source>
        <dbReference type="EMBL" id="KAG6491318.1"/>
    </source>
</evidence>
<evidence type="ECO:0000256" key="2">
    <source>
        <dbReference type="SAM" id="SignalP"/>
    </source>
</evidence>
<dbReference type="InterPro" id="IPR011009">
    <property type="entry name" value="Kinase-like_dom_sf"/>
</dbReference>
<proteinExistence type="predicted"/>
<protein>
    <recommendedName>
        <fullName evidence="3">Protein kinase domain-containing protein</fullName>
    </recommendedName>
</protein>
<keyword evidence="2" id="KW-0732">Signal</keyword>
<sequence length="361" mass="38986">MTRRLRSWIHSLTASCWGGAGAGSVAAASAGSDGDKAGKSSSSPPSRVSYNDISTLSAEELSLSLPGSNLHVFTLAELRAVTRNFSMTNFIGSGGFGPVYKGFVDDKLRPGLPAQFVAVKSLDLEGGQGHRSLASLPWSTRIKIAVGAAKGLAFLHQSRQPVIYRDFKASNILLDSDYTAKLSDFGLAKDGPEGEDTHVSTRVMGTHGYAAPEYVMTGHLTKKSDVYSFGVVLLELLSGRRSVDKTRPPREKNLVEWARPYLNHPTKFVRVIDTHLEGLYSATATQNVAAIAYKCLSLKPKLRPDMHAVVDALEPLLNLHEDALAGPFVYTAPSSGGSNKETTEKSNRRTRTRPETQKVVS</sequence>
<evidence type="ECO:0000256" key="1">
    <source>
        <dbReference type="SAM" id="MobiDB-lite"/>
    </source>
</evidence>
<keyword evidence="5" id="KW-1185">Reference proteome</keyword>
<dbReference type="InterPro" id="IPR000719">
    <property type="entry name" value="Prot_kinase_dom"/>
</dbReference>
<dbReference type="Gene3D" id="1.10.510.10">
    <property type="entry name" value="Transferase(Phosphotransferase) domain 1"/>
    <property type="match status" value="1"/>
</dbReference>